<dbReference type="InterPro" id="IPR011009">
    <property type="entry name" value="Kinase-like_dom_sf"/>
</dbReference>
<dbReference type="InterPro" id="IPR040976">
    <property type="entry name" value="Pkinase_fungal"/>
</dbReference>
<dbReference type="EMBL" id="JABBWD010000025">
    <property type="protein sequence ID" value="KAG1776679.1"/>
    <property type="molecule type" value="Genomic_DNA"/>
</dbReference>
<dbReference type="Pfam" id="PF17667">
    <property type="entry name" value="Pkinase_fungal"/>
    <property type="match status" value="1"/>
</dbReference>
<gene>
    <name evidence="3" type="ORF">EV702DRAFT_1198049</name>
</gene>
<evidence type="ECO:0000313" key="4">
    <source>
        <dbReference type="Proteomes" id="UP000714275"/>
    </source>
</evidence>
<reference evidence="3" key="1">
    <citation type="journal article" date="2020" name="New Phytol.">
        <title>Comparative genomics reveals dynamic genome evolution in host specialist ectomycorrhizal fungi.</title>
        <authorList>
            <person name="Lofgren L.A."/>
            <person name="Nguyen N.H."/>
            <person name="Vilgalys R."/>
            <person name="Ruytinx J."/>
            <person name="Liao H.L."/>
            <person name="Branco S."/>
            <person name="Kuo A."/>
            <person name="LaButti K."/>
            <person name="Lipzen A."/>
            <person name="Andreopoulos W."/>
            <person name="Pangilinan J."/>
            <person name="Riley R."/>
            <person name="Hundley H."/>
            <person name="Na H."/>
            <person name="Barry K."/>
            <person name="Grigoriev I.V."/>
            <person name="Stajich J.E."/>
            <person name="Kennedy P.G."/>
        </authorList>
    </citation>
    <scope>NUCLEOTIDE SEQUENCE</scope>
    <source>
        <strain evidence="3">DOB743</strain>
    </source>
</reference>
<keyword evidence="4" id="KW-1185">Reference proteome</keyword>
<dbReference type="SUPFAM" id="SSF56112">
    <property type="entry name" value="Protein kinase-like (PK-like)"/>
    <property type="match status" value="1"/>
</dbReference>
<comment type="caution">
    <text evidence="3">The sequence shown here is derived from an EMBL/GenBank/DDBJ whole genome shotgun (WGS) entry which is preliminary data.</text>
</comment>
<sequence>MFRTLKEFVRALRDIVKIQQVVVEERQILHRDCSLNNAMILDDLEGSEGFLIDWEFAVHIAKDNKYPIGGTGTVPFMSRGLLNQVAVLQQQLDLESQKKKKTRARKSVDKPKNPKSSSDSLALPVSCVIQGYADDLESLFSSLLGFASSSVVPTITFFASPADEKRLVDEFHPYFKDLIPLAIEWRRALVDNMVHPVTFTTILALLNSHLDRLPDNEELISAVKMLKNDAVILADRVKGKQIASESFSLVESKRQKSNHDSVSNIDHARGKWIASEPSSVVAPKRQKSHHSDTKSNSASGSDT</sequence>
<protein>
    <recommendedName>
        <fullName evidence="2">Fungal-type protein kinase domain-containing protein</fullName>
    </recommendedName>
</protein>
<organism evidence="3 4">
    <name type="scientific">Suillus placidus</name>
    <dbReference type="NCBI Taxonomy" id="48579"/>
    <lineage>
        <taxon>Eukaryota</taxon>
        <taxon>Fungi</taxon>
        <taxon>Dikarya</taxon>
        <taxon>Basidiomycota</taxon>
        <taxon>Agaricomycotina</taxon>
        <taxon>Agaricomycetes</taxon>
        <taxon>Agaricomycetidae</taxon>
        <taxon>Boletales</taxon>
        <taxon>Suillineae</taxon>
        <taxon>Suillaceae</taxon>
        <taxon>Suillus</taxon>
    </lineage>
</organism>
<feature type="domain" description="Fungal-type protein kinase" evidence="2">
    <location>
        <begin position="2"/>
        <end position="96"/>
    </location>
</feature>
<dbReference type="OrthoDB" id="5584477at2759"/>
<feature type="region of interest" description="Disordered" evidence="1">
    <location>
        <begin position="256"/>
        <end position="303"/>
    </location>
</feature>
<name>A0A9P6ZTX1_9AGAM</name>
<accession>A0A9P6ZTX1</accession>
<feature type="compositionally biased region" description="Polar residues" evidence="1">
    <location>
        <begin position="294"/>
        <end position="303"/>
    </location>
</feature>
<dbReference type="Proteomes" id="UP000714275">
    <property type="component" value="Unassembled WGS sequence"/>
</dbReference>
<evidence type="ECO:0000313" key="3">
    <source>
        <dbReference type="EMBL" id="KAG1776679.1"/>
    </source>
</evidence>
<proteinExistence type="predicted"/>
<evidence type="ECO:0000256" key="1">
    <source>
        <dbReference type="SAM" id="MobiDB-lite"/>
    </source>
</evidence>
<feature type="region of interest" description="Disordered" evidence="1">
    <location>
        <begin position="96"/>
        <end position="120"/>
    </location>
</feature>
<evidence type="ECO:0000259" key="2">
    <source>
        <dbReference type="Pfam" id="PF17667"/>
    </source>
</evidence>
<dbReference type="AlphaFoldDB" id="A0A9P6ZTX1"/>